<name>A0AAD4LU91_9AGAM</name>
<dbReference type="AlphaFoldDB" id="A0AAD4LU91"/>
<evidence type="ECO:0000313" key="3">
    <source>
        <dbReference type="Proteomes" id="UP001203297"/>
    </source>
</evidence>
<keyword evidence="3" id="KW-1185">Reference proteome</keyword>
<dbReference type="EMBL" id="WTXG01000349">
    <property type="protein sequence ID" value="KAI0289244.1"/>
    <property type="molecule type" value="Genomic_DNA"/>
</dbReference>
<proteinExistence type="predicted"/>
<keyword evidence="1" id="KW-0472">Membrane</keyword>
<keyword evidence="1" id="KW-1133">Transmembrane helix</keyword>
<evidence type="ECO:0000313" key="2">
    <source>
        <dbReference type="EMBL" id="KAI0289244.1"/>
    </source>
</evidence>
<protein>
    <submittedName>
        <fullName evidence="2">Uncharacterized protein</fullName>
    </submittedName>
</protein>
<dbReference type="Proteomes" id="UP001203297">
    <property type="component" value="Unassembled WGS sequence"/>
</dbReference>
<feature type="non-terminal residue" evidence="2">
    <location>
        <position position="53"/>
    </location>
</feature>
<reference evidence="2" key="1">
    <citation type="journal article" date="2022" name="New Phytol.">
        <title>Evolutionary transition to the ectomycorrhizal habit in the genomes of a hyperdiverse lineage of mushroom-forming fungi.</title>
        <authorList>
            <person name="Looney B."/>
            <person name="Miyauchi S."/>
            <person name="Morin E."/>
            <person name="Drula E."/>
            <person name="Courty P.E."/>
            <person name="Kohler A."/>
            <person name="Kuo A."/>
            <person name="LaButti K."/>
            <person name="Pangilinan J."/>
            <person name="Lipzen A."/>
            <person name="Riley R."/>
            <person name="Andreopoulos W."/>
            <person name="He G."/>
            <person name="Johnson J."/>
            <person name="Nolan M."/>
            <person name="Tritt A."/>
            <person name="Barry K.W."/>
            <person name="Grigoriev I.V."/>
            <person name="Nagy L.G."/>
            <person name="Hibbett D."/>
            <person name="Henrissat B."/>
            <person name="Matheny P.B."/>
            <person name="Labbe J."/>
            <person name="Martin F.M."/>
        </authorList>
    </citation>
    <scope>NUCLEOTIDE SEQUENCE</scope>
    <source>
        <strain evidence="2">BPL690</strain>
    </source>
</reference>
<keyword evidence="1" id="KW-0812">Transmembrane</keyword>
<sequence>MVASHIHTHAQYLIPTGMYVTDRERKREYVHLFYFIFIFIRVQMGVLFNEVGL</sequence>
<organism evidence="2 3">
    <name type="scientific">Multifurca ochricompacta</name>
    <dbReference type="NCBI Taxonomy" id="376703"/>
    <lineage>
        <taxon>Eukaryota</taxon>
        <taxon>Fungi</taxon>
        <taxon>Dikarya</taxon>
        <taxon>Basidiomycota</taxon>
        <taxon>Agaricomycotina</taxon>
        <taxon>Agaricomycetes</taxon>
        <taxon>Russulales</taxon>
        <taxon>Russulaceae</taxon>
        <taxon>Multifurca</taxon>
    </lineage>
</organism>
<gene>
    <name evidence="2" type="ORF">B0F90DRAFT_1796485</name>
</gene>
<evidence type="ECO:0000256" key="1">
    <source>
        <dbReference type="SAM" id="Phobius"/>
    </source>
</evidence>
<comment type="caution">
    <text evidence="2">The sequence shown here is derived from an EMBL/GenBank/DDBJ whole genome shotgun (WGS) entry which is preliminary data.</text>
</comment>
<accession>A0AAD4LU91</accession>
<feature type="transmembrane region" description="Helical" evidence="1">
    <location>
        <begin position="29"/>
        <end position="48"/>
    </location>
</feature>